<dbReference type="Proteomes" id="UP000270094">
    <property type="component" value="Unassembled WGS sequence"/>
</dbReference>
<dbReference type="Gene3D" id="3.40.50.1820">
    <property type="entry name" value="alpha/beta hydrolase"/>
    <property type="match status" value="1"/>
</dbReference>
<evidence type="ECO:0000259" key="1">
    <source>
        <dbReference type="Pfam" id="PF00135"/>
    </source>
</evidence>
<evidence type="ECO:0000313" key="2">
    <source>
        <dbReference type="EMBL" id="VDM77076.1"/>
    </source>
</evidence>
<dbReference type="SUPFAM" id="SSF53474">
    <property type="entry name" value="alpha/beta-Hydrolases"/>
    <property type="match status" value="1"/>
</dbReference>
<dbReference type="Pfam" id="PF00135">
    <property type="entry name" value="COesterase"/>
    <property type="match status" value="1"/>
</dbReference>
<organism evidence="2 3">
    <name type="scientific">Strongylus vulgaris</name>
    <name type="common">Blood worm</name>
    <dbReference type="NCBI Taxonomy" id="40348"/>
    <lineage>
        <taxon>Eukaryota</taxon>
        <taxon>Metazoa</taxon>
        <taxon>Ecdysozoa</taxon>
        <taxon>Nematoda</taxon>
        <taxon>Chromadorea</taxon>
        <taxon>Rhabditida</taxon>
        <taxon>Rhabditina</taxon>
        <taxon>Rhabditomorpha</taxon>
        <taxon>Strongyloidea</taxon>
        <taxon>Strongylidae</taxon>
        <taxon>Strongylus</taxon>
    </lineage>
</organism>
<dbReference type="InterPro" id="IPR002018">
    <property type="entry name" value="CarbesteraseB"/>
</dbReference>
<protein>
    <recommendedName>
        <fullName evidence="1">Carboxylesterase type B domain-containing protein</fullName>
    </recommendedName>
</protein>
<sequence length="257" mass="29886">MVANAPPKVSIVGITNKEAATFTTLAIASVVHDFHKLHIKPEDYSKWDREKLIGELKKLIEQVYSGEHLQEIISDVVARYVDREDQKSFAFYIDRYTEFISDLLFNAPAVEGILARRDAGWDMYVYLLDHYNDAIWDSKVPKEMRGAPHASETPYVSDVFILKKFEFNEDERAVAEVFQQSFTEFVKIGAPSNHHEVWLEVGARSDLRYLRIAPYPELQQGFYNETVNFWRKIRNYGFDMVQLLPTRKPSAEIKEEL</sequence>
<reference evidence="2 3" key="1">
    <citation type="submission" date="2018-11" db="EMBL/GenBank/DDBJ databases">
        <authorList>
            <consortium name="Pathogen Informatics"/>
        </authorList>
    </citation>
    <scope>NUCLEOTIDE SEQUENCE [LARGE SCALE GENOMIC DNA]</scope>
</reference>
<evidence type="ECO:0000313" key="3">
    <source>
        <dbReference type="Proteomes" id="UP000270094"/>
    </source>
</evidence>
<gene>
    <name evidence="2" type="ORF">SVUK_LOCUS12074</name>
</gene>
<accession>A0A3P7J2C2</accession>
<feature type="domain" description="Carboxylesterase type B" evidence="1">
    <location>
        <begin position="8"/>
        <end position="230"/>
    </location>
</feature>
<dbReference type="InterPro" id="IPR029058">
    <property type="entry name" value="AB_hydrolase_fold"/>
</dbReference>
<dbReference type="PANTHER" id="PTHR44590:SF3">
    <property type="entry name" value="CARBOXYLESTERASE TYPE B DOMAIN-CONTAINING PROTEIN"/>
    <property type="match status" value="1"/>
</dbReference>
<dbReference type="OrthoDB" id="5854651at2759"/>
<proteinExistence type="predicted"/>
<dbReference type="AlphaFoldDB" id="A0A3P7J2C2"/>
<keyword evidence="3" id="KW-1185">Reference proteome</keyword>
<name>A0A3P7J2C2_STRVU</name>
<dbReference type="EMBL" id="UYYB01098381">
    <property type="protein sequence ID" value="VDM77076.1"/>
    <property type="molecule type" value="Genomic_DNA"/>
</dbReference>
<dbReference type="PANTHER" id="PTHR44590">
    <property type="entry name" value="CARBOXYLIC ESTER HYDROLASE-RELATED"/>
    <property type="match status" value="1"/>
</dbReference>